<feature type="non-terminal residue" evidence="1">
    <location>
        <position position="1"/>
    </location>
</feature>
<evidence type="ECO:0000313" key="2">
    <source>
        <dbReference type="Proteomes" id="UP001172386"/>
    </source>
</evidence>
<protein>
    <submittedName>
        <fullName evidence="1">Uncharacterized protein</fullName>
    </submittedName>
</protein>
<keyword evidence="2" id="KW-1185">Reference proteome</keyword>
<accession>A0ACC3A8G6</accession>
<comment type="caution">
    <text evidence="1">The sequence shown here is derived from an EMBL/GenBank/DDBJ whole genome shotgun (WGS) entry which is preliminary data.</text>
</comment>
<sequence>VPQYCQWQELKDYLRDFAKVRPGHTNVIKVNEDGTRVGFCPLPNKAEAYSAFGKNFSFAF</sequence>
<gene>
    <name evidence="1" type="ORF">H2198_004586</name>
</gene>
<organism evidence="1 2">
    <name type="scientific">Neophaeococcomyces mojaviensis</name>
    <dbReference type="NCBI Taxonomy" id="3383035"/>
    <lineage>
        <taxon>Eukaryota</taxon>
        <taxon>Fungi</taxon>
        <taxon>Dikarya</taxon>
        <taxon>Ascomycota</taxon>
        <taxon>Pezizomycotina</taxon>
        <taxon>Eurotiomycetes</taxon>
        <taxon>Chaetothyriomycetidae</taxon>
        <taxon>Chaetothyriales</taxon>
        <taxon>Chaetothyriales incertae sedis</taxon>
        <taxon>Neophaeococcomyces</taxon>
    </lineage>
</organism>
<dbReference type="Proteomes" id="UP001172386">
    <property type="component" value="Unassembled WGS sequence"/>
</dbReference>
<reference evidence="1" key="1">
    <citation type="submission" date="2022-10" db="EMBL/GenBank/DDBJ databases">
        <title>Culturing micro-colonial fungi from biological soil crusts in the Mojave desert and describing Neophaeococcomyces mojavensis, and introducing the new genera and species Taxawa tesnikishii.</title>
        <authorList>
            <person name="Kurbessoian T."/>
            <person name="Stajich J.E."/>
        </authorList>
    </citation>
    <scope>NUCLEOTIDE SEQUENCE</scope>
    <source>
        <strain evidence="1">JES_112</strain>
    </source>
</reference>
<evidence type="ECO:0000313" key="1">
    <source>
        <dbReference type="EMBL" id="KAJ9656986.1"/>
    </source>
</evidence>
<dbReference type="EMBL" id="JAPDRQ010000070">
    <property type="protein sequence ID" value="KAJ9656986.1"/>
    <property type="molecule type" value="Genomic_DNA"/>
</dbReference>
<name>A0ACC3A8G6_9EURO</name>
<proteinExistence type="predicted"/>